<keyword evidence="3" id="KW-1185">Reference proteome</keyword>
<evidence type="ECO:0000256" key="1">
    <source>
        <dbReference type="SAM" id="MobiDB-lite"/>
    </source>
</evidence>
<dbReference type="EMBL" id="BMMN01000014">
    <property type="protein sequence ID" value="GGO26457.1"/>
    <property type="molecule type" value="Genomic_DNA"/>
</dbReference>
<sequence>MPQSSAAGLTCVDRNPAEDVGCAGRVVKCTARGDSVGAEFRISSQRMQEGLYSPIPGEKDCAVQNLASQECGTSTRWTAPPGLTYRPAGSCSHWTKKTMRFKHFRHTQGTGSVTWRLVERGPSPLGGGRAQIGSSPHRAA</sequence>
<reference evidence="2" key="1">
    <citation type="journal article" date="2014" name="Int. J. Syst. Evol. Microbiol.">
        <title>Complete genome sequence of Corynebacterium casei LMG S-19264T (=DSM 44701T), isolated from a smear-ripened cheese.</title>
        <authorList>
            <consortium name="US DOE Joint Genome Institute (JGI-PGF)"/>
            <person name="Walter F."/>
            <person name="Albersmeier A."/>
            <person name="Kalinowski J."/>
            <person name="Ruckert C."/>
        </authorList>
    </citation>
    <scope>NUCLEOTIDE SEQUENCE</scope>
    <source>
        <strain evidence="2">CGMCC 4.7138</strain>
    </source>
</reference>
<dbReference type="Proteomes" id="UP000653480">
    <property type="component" value="Unassembled WGS sequence"/>
</dbReference>
<name>A0A8H9H7R9_9ACTN</name>
<feature type="region of interest" description="Disordered" evidence="1">
    <location>
        <begin position="121"/>
        <end position="140"/>
    </location>
</feature>
<comment type="caution">
    <text evidence="2">The sequence shown here is derived from an EMBL/GenBank/DDBJ whole genome shotgun (WGS) entry which is preliminary data.</text>
</comment>
<evidence type="ECO:0000313" key="2">
    <source>
        <dbReference type="EMBL" id="GGO26457.1"/>
    </source>
</evidence>
<reference evidence="2" key="2">
    <citation type="submission" date="2020-09" db="EMBL/GenBank/DDBJ databases">
        <authorList>
            <person name="Sun Q."/>
            <person name="Zhou Y."/>
        </authorList>
    </citation>
    <scope>NUCLEOTIDE SEQUENCE</scope>
    <source>
        <strain evidence="2">CGMCC 4.7138</strain>
    </source>
</reference>
<organism evidence="2 3">
    <name type="scientific">Microbispora bryophytorum</name>
    <dbReference type="NCBI Taxonomy" id="1460882"/>
    <lineage>
        <taxon>Bacteria</taxon>
        <taxon>Bacillati</taxon>
        <taxon>Actinomycetota</taxon>
        <taxon>Actinomycetes</taxon>
        <taxon>Streptosporangiales</taxon>
        <taxon>Streptosporangiaceae</taxon>
        <taxon>Microbispora</taxon>
    </lineage>
</organism>
<dbReference type="AlphaFoldDB" id="A0A8H9H7R9"/>
<evidence type="ECO:0000313" key="3">
    <source>
        <dbReference type="Proteomes" id="UP000653480"/>
    </source>
</evidence>
<proteinExistence type="predicted"/>
<gene>
    <name evidence="2" type="ORF">GCM10011574_58880</name>
</gene>
<accession>A0A8H9H7R9</accession>
<protein>
    <submittedName>
        <fullName evidence="2">Uncharacterized protein</fullName>
    </submittedName>
</protein>